<organism evidence="2 3">
    <name type="scientific">Chitinimonas taiwanensis DSM 18899</name>
    <dbReference type="NCBI Taxonomy" id="1121279"/>
    <lineage>
        <taxon>Bacteria</taxon>
        <taxon>Pseudomonadati</taxon>
        <taxon>Pseudomonadota</taxon>
        <taxon>Betaproteobacteria</taxon>
        <taxon>Neisseriales</taxon>
        <taxon>Chitinibacteraceae</taxon>
        <taxon>Chitinimonas</taxon>
    </lineage>
</organism>
<dbReference type="EMBL" id="FPKR01000014">
    <property type="protein sequence ID" value="SFZ78920.1"/>
    <property type="molecule type" value="Genomic_DNA"/>
</dbReference>
<dbReference type="RefSeq" id="WP_072429748.1">
    <property type="nucleotide sequence ID" value="NZ_FPKR01000014.1"/>
</dbReference>
<protein>
    <submittedName>
        <fullName evidence="2">D-alanyl-D-alanine carboxypeptidase</fullName>
    </submittedName>
</protein>
<keyword evidence="2" id="KW-0645">Protease</keyword>
<dbReference type="InterPro" id="IPR009045">
    <property type="entry name" value="Zn_M74/Hedgehog-like"/>
</dbReference>
<evidence type="ECO:0000313" key="3">
    <source>
        <dbReference type="Proteomes" id="UP000186513"/>
    </source>
</evidence>
<dbReference type="GO" id="GO:0004180">
    <property type="term" value="F:carboxypeptidase activity"/>
    <property type="evidence" value="ECO:0007669"/>
    <property type="project" value="UniProtKB-KW"/>
</dbReference>
<name>A0A1K2HQ34_9NEIS</name>
<gene>
    <name evidence="2" type="ORF">SAMN02745887_03261</name>
</gene>
<dbReference type="SUPFAM" id="SSF55166">
    <property type="entry name" value="Hedgehog/DD-peptidase"/>
    <property type="match status" value="1"/>
</dbReference>
<dbReference type="OrthoDB" id="9792074at2"/>
<dbReference type="Gene3D" id="3.30.1380.10">
    <property type="match status" value="1"/>
</dbReference>
<dbReference type="STRING" id="1121279.SAMN02745887_03261"/>
<dbReference type="CDD" id="cd14852">
    <property type="entry name" value="LD-carboxypeptidase"/>
    <property type="match status" value="1"/>
</dbReference>
<dbReference type="InterPro" id="IPR003709">
    <property type="entry name" value="VanY-like_core_dom"/>
</dbReference>
<keyword evidence="2" id="KW-0378">Hydrolase</keyword>
<dbReference type="GO" id="GO:0006508">
    <property type="term" value="P:proteolysis"/>
    <property type="evidence" value="ECO:0007669"/>
    <property type="project" value="InterPro"/>
</dbReference>
<dbReference type="AlphaFoldDB" id="A0A1K2HQ34"/>
<feature type="domain" description="D-alanyl-D-alanine carboxypeptidase-like core" evidence="1">
    <location>
        <begin position="51"/>
        <end position="174"/>
    </location>
</feature>
<dbReference type="Pfam" id="PF02557">
    <property type="entry name" value="VanY"/>
    <property type="match status" value="1"/>
</dbReference>
<dbReference type="Proteomes" id="UP000186513">
    <property type="component" value="Unassembled WGS sequence"/>
</dbReference>
<dbReference type="PANTHER" id="PTHR34385">
    <property type="entry name" value="D-ALANYL-D-ALANINE CARBOXYPEPTIDASE"/>
    <property type="match status" value="1"/>
</dbReference>
<sequence length="180" mass="19614">MSDYALRLARLHAELDIRADHPQLQALPCCSEASLLVPLGLDAFGRDQFAEPTTAAAWRAMHAAALADGVVLQLASAFRSVDYQAGLIRRKLAQGQSIDAILTVSAAPGHSEHHTGRALDITTPDSEALEPSFEHTPAFAWLLLHAARFGFRLSYPRNNPYGIAYEPWHWCYAPAATTPA</sequence>
<evidence type="ECO:0000259" key="1">
    <source>
        <dbReference type="Pfam" id="PF02557"/>
    </source>
</evidence>
<reference evidence="2 3" key="1">
    <citation type="submission" date="2016-11" db="EMBL/GenBank/DDBJ databases">
        <authorList>
            <person name="Jaros S."/>
            <person name="Januszkiewicz K."/>
            <person name="Wedrychowicz H."/>
        </authorList>
    </citation>
    <scope>NUCLEOTIDE SEQUENCE [LARGE SCALE GENOMIC DNA]</scope>
    <source>
        <strain evidence="2 3">DSM 18899</strain>
    </source>
</reference>
<keyword evidence="2" id="KW-0121">Carboxypeptidase</keyword>
<keyword evidence="3" id="KW-1185">Reference proteome</keyword>
<accession>A0A1K2HQ34</accession>
<dbReference type="InterPro" id="IPR058193">
    <property type="entry name" value="VanY/YodJ_core_dom"/>
</dbReference>
<dbReference type="PANTHER" id="PTHR34385:SF1">
    <property type="entry name" value="PEPTIDOGLYCAN L-ALANYL-D-GLUTAMATE ENDOPEPTIDASE CWLK"/>
    <property type="match status" value="1"/>
</dbReference>
<evidence type="ECO:0000313" key="2">
    <source>
        <dbReference type="EMBL" id="SFZ78920.1"/>
    </source>
</evidence>
<dbReference type="InterPro" id="IPR052179">
    <property type="entry name" value="DD-CPase-like"/>
</dbReference>
<proteinExistence type="predicted"/>